<gene>
    <name evidence="3" type="ORF">E4M00_16375</name>
</gene>
<dbReference type="AlphaFoldDB" id="A0A4Y9QTH7"/>
<feature type="transmembrane region" description="Helical" evidence="1">
    <location>
        <begin position="31"/>
        <end position="50"/>
    </location>
</feature>
<evidence type="ECO:0000313" key="3">
    <source>
        <dbReference type="EMBL" id="TFV94962.1"/>
    </source>
</evidence>
<protein>
    <submittedName>
        <fullName evidence="3">PH domain-containing protein</fullName>
    </submittedName>
</protein>
<keyword evidence="1" id="KW-0472">Membrane</keyword>
<keyword evidence="1" id="KW-0812">Transmembrane</keyword>
<sequence>MSIAGEPPTGTTGPTVPAERIVARLRRHARALFWPSLLLIVASGVAGYGLPRLTETWVQITAWGALAVVIVFGWLFPVLWWLGQRTTVTTRRVIVRSGFFVRVRQEVLYSRIYDVSVRTSWVQSAFRSGDVLINTGADRPVILRDVPGAALVQRSLHDLTDAAHGSGISMRWQEEPSALPDQSVVWGGR</sequence>
<dbReference type="Pfam" id="PF03703">
    <property type="entry name" value="bPH_2"/>
    <property type="match status" value="1"/>
</dbReference>
<feature type="transmembrane region" description="Helical" evidence="1">
    <location>
        <begin position="62"/>
        <end position="82"/>
    </location>
</feature>
<keyword evidence="1" id="KW-1133">Transmembrane helix</keyword>
<keyword evidence="4" id="KW-1185">Reference proteome</keyword>
<dbReference type="EMBL" id="SPQZ01000008">
    <property type="protein sequence ID" value="TFV94962.1"/>
    <property type="molecule type" value="Genomic_DNA"/>
</dbReference>
<comment type="caution">
    <text evidence="3">The sequence shown here is derived from an EMBL/GenBank/DDBJ whole genome shotgun (WGS) entry which is preliminary data.</text>
</comment>
<dbReference type="RefSeq" id="WP_135121561.1">
    <property type="nucleotide sequence ID" value="NZ_SPQZ01000008.1"/>
</dbReference>
<dbReference type="InterPro" id="IPR005182">
    <property type="entry name" value="YdbS-like_PH"/>
</dbReference>
<evidence type="ECO:0000256" key="1">
    <source>
        <dbReference type="SAM" id="Phobius"/>
    </source>
</evidence>
<proteinExistence type="predicted"/>
<evidence type="ECO:0000313" key="4">
    <source>
        <dbReference type="Proteomes" id="UP000298127"/>
    </source>
</evidence>
<accession>A0A4Y9QTH7</accession>
<organism evidence="3 4">
    <name type="scientific">Orlajensenia leifsoniae</name>
    <dbReference type="NCBI Taxonomy" id="2561933"/>
    <lineage>
        <taxon>Bacteria</taxon>
        <taxon>Bacillati</taxon>
        <taxon>Actinomycetota</taxon>
        <taxon>Actinomycetes</taxon>
        <taxon>Micrococcales</taxon>
        <taxon>Microbacteriaceae</taxon>
        <taxon>Orlajensenia</taxon>
    </lineage>
</organism>
<dbReference type="PANTHER" id="PTHR37938">
    <property type="entry name" value="BLL0215 PROTEIN"/>
    <property type="match status" value="1"/>
</dbReference>
<dbReference type="PANTHER" id="PTHR37938:SF1">
    <property type="entry name" value="BLL0215 PROTEIN"/>
    <property type="match status" value="1"/>
</dbReference>
<evidence type="ECO:0000259" key="2">
    <source>
        <dbReference type="Pfam" id="PF03703"/>
    </source>
</evidence>
<name>A0A4Y9QTH7_9MICO</name>
<reference evidence="3 4" key="1">
    <citation type="journal article" date="2018" name="J. Microbiol.">
        <title>Leifsonia flava sp. nov., a novel actinobacterium isolated from the rhizosphere of Aquilegia viridiflora.</title>
        <authorList>
            <person name="Cai Y."/>
            <person name="Tao W.Z."/>
            <person name="Ma Y.J."/>
            <person name="Cheng J."/>
            <person name="Zhang M.Y."/>
            <person name="Zhang Y.X."/>
        </authorList>
    </citation>
    <scope>NUCLEOTIDE SEQUENCE [LARGE SCALE GENOMIC DNA]</scope>
    <source>
        <strain evidence="3 4">SYP-B2174</strain>
    </source>
</reference>
<dbReference type="Proteomes" id="UP000298127">
    <property type="component" value="Unassembled WGS sequence"/>
</dbReference>
<feature type="domain" description="YdbS-like PH" evidence="2">
    <location>
        <begin position="81"/>
        <end position="154"/>
    </location>
</feature>